<evidence type="ECO:0000313" key="2">
    <source>
        <dbReference type="Proteomes" id="UP000309997"/>
    </source>
</evidence>
<comment type="caution">
    <text evidence="1">The sequence shown here is derived from an EMBL/GenBank/DDBJ whole genome shotgun (WGS) entry which is preliminary data.</text>
</comment>
<gene>
    <name evidence="1" type="ORF">D5086_031653</name>
</gene>
<dbReference type="Proteomes" id="UP000309997">
    <property type="component" value="Unassembled WGS sequence"/>
</dbReference>
<reference evidence="1 2" key="1">
    <citation type="journal article" date="2024" name="Plant Biotechnol. J.">
        <title>Genome and CRISPR/Cas9 system of a widespread forest tree (Populus alba) in the world.</title>
        <authorList>
            <person name="Liu Y.J."/>
            <person name="Jiang P.F."/>
            <person name="Han X.M."/>
            <person name="Li X.Y."/>
            <person name="Wang H.M."/>
            <person name="Wang Y.J."/>
            <person name="Wang X.X."/>
            <person name="Zeng Q.Y."/>
        </authorList>
    </citation>
    <scope>NUCLEOTIDE SEQUENCE [LARGE SCALE GENOMIC DNA]</scope>
    <source>
        <strain evidence="2">cv. PAL-ZL1</strain>
    </source>
</reference>
<keyword evidence="2" id="KW-1185">Reference proteome</keyword>
<accession>A0ACC4AK37</accession>
<organism evidence="1 2">
    <name type="scientific">Populus alba</name>
    <name type="common">White poplar</name>
    <dbReference type="NCBI Taxonomy" id="43335"/>
    <lineage>
        <taxon>Eukaryota</taxon>
        <taxon>Viridiplantae</taxon>
        <taxon>Streptophyta</taxon>
        <taxon>Embryophyta</taxon>
        <taxon>Tracheophyta</taxon>
        <taxon>Spermatophyta</taxon>
        <taxon>Magnoliopsida</taxon>
        <taxon>eudicotyledons</taxon>
        <taxon>Gunneridae</taxon>
        <taxon>Pentapetalae</taxon>
        <taxon>rosids</taxon>
        <taxon>fabids</taxon>
        <taxon>Malpighiales</taxon>
        <taxon>Salicaceae</taxon>
        <taxon>Saliceae</taxon>
        <taxon>Populus</taxon>
    </lineage>
</organism>
<protein>
    <submittedName>
        <fullName evidence="1">Uncharacterized protein</fullName>
    </submittedName>
</protein>
<proteinExistence type="predicted"/>
<evidence type="ECO:0000313" key="1">
    <source>
        <dbReference type="EMBL" id="KAL3566238.1"/>
    </source>
</evidence>
<dbReference type="EMBL" id="RCHU02000018">
    <property type="protein sequence ID" value="KAL3566238.1"/>
    <property type="molecule type" value="Genomic_DNA"/>
</dbReference>
<sequence length="135" mass="15540">MDLSVNPMSKQRAFSFEVVSATGNFNKHQEMQQQWQKADSLMEYSGCSLGIESEDILDFLFQNMDSCKLTVNRNKDFVEGSICNGAQAIGWHVNESSRRFQRFDADMSGFAFNSIIIWDPKRWRRELLNLSGSLK</sequence>
<name>A0ACC4AK37_POPAL</name>